<name>A0ABV5W039_9BACL</name>
<feature type="domain" description="HTH cro/C1-type" evidence="1">
    <location>
        <begin position="5"/>
        <end position="60"/>
    </location>
</feature>
<dbReference type="SMART" id="SM00530">
    <property type="entry name" value="HTH_XRE"/>
    <property type="match status" value="1"/>
</dbReference>
<dbReference type="InterPro" id="IPR001387">
    <property type="entry name" value="Cro/C1-type_HTH"/>
</dbReference>
<dbReference type="EMBL" id="JBHMAG010000013">
    <property type="protein sequence ID" value="MFB9753912.1"/>
    <property type="molecule type" value="Genomic_DNA"/>
</dbReference>
<dbReference type="SUPFAM" id="SSF47413">
    <property type="entry name" value="lambda repressor-like DNA-binding domains"/>
    <property type="match status" value="1"/>
</dbReference>
<evidence type="ECO:0000313" key="3">
    <source>
        <dbReference type="Proteomes" id="UP001589619"/>
    </source>
</evidence>
<dbReference type="InterPro" id="IPR010982">
    <property type="entry name" value="Lambda_DNA-bd_dom_sf"/>
</dbReference>
<dbReference type="CDD" id="cd00093">
    <property type="entry name" value="HTH_XRE"/>
    <property type="match status" value="1"/>
</dbReference>
<keyword evidence="3" id="KW-1185">Reference proteome</keyword>
<sequence length="70" mass="7868">MNTRLQNARRAKGLTQEKMAKMLGYPSKSGYSMIETGRKTPLLPVALQIAKIVGEEVEDLFPNIIFNIFV</sequence>
<protein>
    <submittedName>
        <fullName evidence="2">Helix-turn-helix transcriptional regulator</fullName>
    </submittedName>
</protein>
<accession>A0ABV5W039</accession>
<evidence type="ECO:0000259" key="1">
    <source>
        <dbReference type="PROSITE" id="PS50943"/>
    </source>
</evidence>
<dbReference type="Gene3D" id="1.10.260.40">
    <property type="entry name" value="lambda repressor-like DNA-binding domains"/>
    <property type="match status" value="1"/>
</dbReference>
<dbReference type="RefSeq" id="WP_344915233.1">
    <property type="nucleotide sequence ID" value="NZ_BAAAYO010000014.1"/>
</dbReference>
<evidence type="ECO:0000313" key="2">
    <source>
        <dbReference type="EMBL" id="MFB9753912.1"/>
    </source>
</evidence>
<dbReference type="PROSITE" id="PS50943">
    <property type="entry name" value="HTH_CROC1"/>
    <property type="match status" value="1"/>
</dbReference>
<proteinExistence type="predicted"/>
<organism evidence="2 3">
    <name type="scientific">Paenibacillus hodogayensis</name>
    <dbReference type="NCBI Taxonomy" id="279208"/>
    <lineage>
        <taxon>Bacteria</taxon>
        <taxon>Bacillati</taxon>
        <taxon>Bacillota</taxon>
        <taxon>Bacilli</taxon>
        <taxon>Bacillales</taxon>
        <taxon>Paenibacillaceae</taxon>
        <taxon>Paenibacillus</taxon>
    </lineage>
</organism>
<dbReference type="Proteomes" id="UP001589619">
    <property type="component" value="Unassembled WGS sequence"/>
</dbReference>
<comment type="caution">
    <text evidence="2">The sequence shown here is derived from an EMBL/GenBank/DDBJ whole genome shotgun (WGS) entry which is preliminary data.</text>
</comment>
<dbReference type="Pfam" id="PF01381">
    <property type="entry name" value="HTH_3"/>
    <property type="match status" value="1"/>
</dbReference>
<reference evidence="2 3" key="1">
    <citation type="submission" date="2024-09" db="EMBL/GenBank/DDBJ databases">
        <authorList>
            <person name="Sun Q."/>
            <person name="Mori K."/>
        </authorList>
    </citation>
    <scope>NUCLEOTIDE SEQUENCE [LARGE SCALE GENOMIC DNA]</scope>
    <source>
        <strain evidence="2 3">JCM 12520</strain>
    </source>
</reference>
<gene>
    <name evidence="2" type="ORF">ACFFNY_20270</name>
</gene>